<feature type="transmembrane region" description="Helical" evidence="6">
    <location>
        <begin position="86"/>
        <end position="104"/>
    </location>
</feature>
<dbReference type="GO" id="GO:0005886">
    <property type="term" value="C:plasma membrane"/>
    <property type="evidence" value="ECO:0007669"/>
    <property type="project" value="UniProtKB-SubCell"/>
</dbReference>
<keyword evidence="5 6" id="KW-0472">Membrane</keyword>
<evidence type="ECO:0000256" key="5">
    <source>
        <dbReference type="ARBA" id="ARBA00023136"/>
    </source>
</evidence>
<dbReference type="PANTHER" id="PTHR39087">
    <property type="entry name" value="UPF0104 MEMBRANE PROTEIN MJ1595"/>
    <property type="match status" value="1"/>
</dbReference>
<keyword evidence="3 6" id="KW-0812">Transmembrane</keyword>
<organism evidence="7 8">
    <name type="scientific">Corynebacterium incognita</name>
    <dbReference type="NCBI Taxonomy" id="2754725"/>
    <lineage>
        <taxon>Bacteria</taxon>
        <taxon>Bacillati</taxon>
        <taxon>Actinomycetota</taxon>
        <taxon>Actinomycetes</taxon>
        <taxon>Mycobacteriales</taxon>
        <taxon>Corynebacteriaceae</taxon>
        <taxon>Corynebacterium</taxon>
    </lineage>
</organism>
<dbReference type="InterPro" id="IPR022791">
    <property type="entry name" value="L-PG_synthase/AglD"/>
</dbReference>
<dbReference type="AlphaFoldDB" id="A0A7G7CSF3"/>
<name>A0A7G7CSF3_9CORY</name>
<evidence type="ECO:0000256" key="6">
    <source>
        <dbReference type="SAM" id="Phobius"/>
    </source>
</evidence>
<dbReference type="Pfam" id="PF03706">
    <property type="entry name" value="LPG_synthase_TM"/>
    <property type="match status" value="1"/>
</dbReference>
<dbReference type="PANTHER" id="PTHR39087:SF2">
    <property type="entry name" value="UPF0104 MEMBRANE PROTEIN MJ1595"/>
    <property type="match status" value="1"/>
</dbReference>
<evidence type="ECO:0000256" key="1">
    <source>
        <dbReference type="ARBA" id="ARBA00004651"/>
    </source>
</evidence>
<keyword evidence="2" id="KW-1003">Cell membrane</keyword>
<feature type="transmembrane region" description="Helical" evidence="6">
    <location>
        <begin position="301"/>
        <end position="321"/>
    </location>
</feature>
<evidence type="ECO:0000256" key="3">
    <source>
        <dbReference type="ARBA" id="ARBA00022692"/>
    </source>
</evidence>
<keyword evidence="8" id="KW-1185">Reference proteome</keyword>
<evidence type="ECO:0000313" key="7">
    <source>
        <dbReference type="EMBL" id="QNE90519.1"/>
    </source>
</evidence>
<feature type="transmembrane region" description="Helical" evidence="6">
    <location>
        <begin position="44"/>
        <end position="66"/>
    </location>
</feature>
<evidence type="ECO:0000256" key="4">
    <source>
        <dbReference type="ARBA" id="ARBA00022989"/>
    </source>
</evidence>
<keyword evidence="4 6" id="KW-1133">Transmembrane helix</keyword>
<reference evidence="7 8" key="1">
    <citation type="submission" date="2020-07" db="EMBL/GenBank/DDBJ databases">
        <title>Complete genome and description of Corynebacterium incognita strain Marseille-Q3630 sp. nov.</title>
        <authorList>
            <person name="Boxberger M."/>
        </authorList>
    </citation>
    <scope>NUCLEOTIDE SEQUENCE [LARGE SCALE GENOMIC DNA]</scope>
    <source>
        <strain evidence="7 8">Marseille-Q3630</strain>
    </source>
</reference>
<evidence type="ECO:0000313" key="8">
    <source>
        <dbReference type="Proteomes" id="UP000515743"/>
    </source>
</evidence>
<accession>A0A7G7CSF3</accession>
<feature type="transmembrane region" description="Helical" evidence="6">
    <location>
        <begin position="148"/>
        <end position="169"/>
    </location>
</feature>
<feature type="transmembrane region" description="Helical" evidence="6">
    <location>
        <begin position="6"/>
        <end position="23"/>
    </location>
</feature>
<dbReference type="KEGG" id="cik:H0194_04870"/>
<comment type="subcellular location">
    <subcellularLocation>
        <location evidence="1">Cell membrane</location>
        <topology evidence="1">Multi-pass membrane protein</topology>
    </subcellularLocation>
</comment>
<gene>
    <name evidence="7" type="ORF">H0194_04870</name>
</gene>
<sequence length="343" mass="36979">MNKEWVRWGIGLVVLAALAWFFRDHAHILTDGIRTLRTAAPLPVALVVIAAVASLTAMAEVMRLLMQAGGVRVKPTETNAITLASNAWSTTLPVGGAFSAVLTFHVQRAWGASVMLCGYFLVISSALSTMWLVAIGLLAFFLQGANVSPWSLLASLVVALALTTAVFWASNHPRTLERWVRSIPRVPQYKLDPLVTQIRMLKDVSLPWPQFSLVAFYSLFNRLLDLAAMWACVWAVTGTPPLIDAAPNHTTVMGVGLAYVSTKLAGSAQVTPGGLGTVEAAMIATLVASGMTVVDATGAALIYRLISFVLMTIIGWIVYLFHYARRGINYANLSQVKEPAPTS</sequence>
<evidence type="ECO:0000256" key="2">
    <source>
        <dbReference type="ARBA" id="ARBA00022475"/>
    </source>
</evidence>
<proteinExistence type="predicted"/>
<dbReference type="Proteomes" id="UP000515743">
    <property type="component" value="Chromosome"/>
</dbReference>
<feature type="transmembrane region" description="Helical" evidence="6">
    <location>
        <begin position="116"/>
        <end position="142"/>
    </location>
</feature>
<dbReference type="EMBL" id="CP059404">
    <property type="protein sequence ID" value="QNE90519.1"/>
    <property type="molecule type" value="Genomic_DNA"/>
</dbReference>
<protein>
    <submittedName>
        <fullName evidence="7">UPF0104 family protein</fullName>
    </submittedName>
</protein>